<organism evidence="1 2">
    <name type="scientific">Caerostris darwini</name>
    <dbReference type="NCBI Taxonomy" id="1538125"/>
    <lineage>
        <taxon>Eukaryota</taxon>
        <taxon>Metazoa</taxon>
        <taxon>Ecdysozoa</taxon>
        <taxon>Arthropoda</taxon>
        <taxon>Chelicerata</taxon>
        <taxon>Arachnida</taxon>
        <taxon>Araneae</taxon>
        <taxon>Araneomorphae</taxon>
        <taxon>Entelegynae</taxon>
        <taxon>Araneoidea</taxon>
        <taxon>Araneidae</taxon>
        <taxon>Caerostris</taxon>
    </lineage>
</organism>
<name>A0AAV4X6D4_9ARAC</name>
<keyword evidence="2" id="KW-1185">Reference proteome</keyword>
<evidence type="ECO:0000313" key="2">
    <source>
        <dbReference type="Proteomes" id="UP001054837"/>
    </source>
</evidence>
<gene>
    <name evidence="1" type="ORF">CDAR_546081</name>
</gene>
<evidence type="ECO:0000313" key="1">
    <source>
        <dbReference type="EMBL" id="GIY89735.1"/>
    </source>
</evidence>
<dbReference type="AlphaFoldDB" id="A0AAV4X6D4"/>
<dbReference type="EMBL" id="BPLQ01015685">
    <property type="protein sequence ID" value="GIY89735.1"/>
    <property type="molecule type" value="Genomic_DNA"/>
</dbReference>
<reference evidence="1 2" key="1">
    <citation type="submission" date="2021-06" db="EMBL/GenBank/DDBJ databases">
        <title>Caerostris darwini draft genome.</title>
        <authorList>
            <person name="Kono N."/>
            <person name="Arakawa K."/>
        </authorList>
    </citation>
    <scope>NUCLEOTIDE SEQUENCE [LARGE SCALE GENOMIC DNA]</scope>
</reference>
<sequence length="73" mass="8422">MPLLCPESPLTRHRYVQKKVHWFNYLALPKGTHLPPTVISTVGMSSNSLAIVWKVQLLHLLDLLSNEWFENVL</sequence>
<protein>
    <submittedName>
        <fullName evidence="1">Uncharacterized protein</fullName>
    </submittedName>
</protein>
<dbReference type="Proteomes" id="UP001054837">
    <property type="component" value="Unassembled WGS sequence"/>
</dbReference>
<accession>A0AAV4X6D4</accession>
<comment type="caution">
    <text evidence="1">The sequence shown here is derived from an EMBL/GenBank/DDBJ whole genome shotgun (WGS) entry which is preliminary data.</text>
</comment>
<proteinExistence type="predicted"/>